<dbReference type="AlphaFoldDB" id="A7VW68"/>
<gene>
    <name evidence="1" type="ORF">CLOLEP_02832</name>
</gene>
<dbReference type="HOGENOM" id="CLU_3373055_0_0_9"/>
<protein>
    <submittedName>
        <fullName evidence="1">Uncharacterized protein</fullName>
    </submittedName>
</protein>
<accession>A7VW68</accession>
<evidence type="ECO:0000313" key="2">
    <source>
        <dbReference type="Proteomes" id="UP000003490"/>
    </source>
</evidence>
<name>A7VW68_9FIRM</name>
<reference evidence="1 2" key="2">
    <citation type="submission" date="2007-08" db="EMBL/GenBank/DDBJ databases">
        <authorList>
            <person name="Fulton L."/>
            <person name="Clifton S."/>
            <person name="Fulton B."/>
            <person name="Xu J."/>
            <person name="Minx P."/>
            <person name="Pepin K.H."/>
            <person name="Johnson M."/>
            <person name="Thiruvilangam P."/>
            <person name="Bhonagiri V."/>
            <person name="Nash W.E."/>
            <person name="Wang C."/>
            <person name="Mardis E.R."/>
            <person name="Wilson R.K."/>
        </authorList>
    </citation>
    <scope>NUCLEOTIDE SEQUENCE [LARGE SCALE GENOMIC DNA]</scope>
    <source>
        <strain evidence="1 2">DSM 753</strain>
    </source>
</reference>
<dbReference type="Proteomes" id="UP000003490">
    <property type="component" value="Unassembled WGS sequence"/>
</dbReference>
<sequence length="34" mass="3832">MALKKRSERLLERGRCLFAAAGQGCASPKKRREL</sequence>
<reference evidence="1 2" key="1">
    <citation type="submission" date="2007-08" db="EMBL/GenBank/DDBJ databases">
        <title>Draft genome sequence of Clostridium leptum (DSM 753).</title>
        <authorList>
            <person name="Sudarsanam P."/>
            <person name="Ley R."/>
            <person name="Guruge J."/>
            <person name="Turnbaugh P.J."/>
            <person name="Mahowald M."/>
            <person name="Liep D."/>
            <person name="Gordon J."/>
        </authorList>
    </citation>
    <scope>NUCLEOTIDE SEQUENCE [LARGE SCALE GENOMIC DNA]</scope>
    <source>
        <strain evidence="1 2">DSM 753</strain>
    </source>
</reference>
<organism evidence="1 2">
    <name type="scientific">[Clostridium] leptum DSM 753</name>
    <dbReference type="NCBI Taxonomy" id="428125"/>
    <lineage>
        <taxon>Bacteria</taxon>
        <taxon>Bacillati</taxon>
        <taxon>Bacillota</taxon>
        <taxon>Clostridia</taxon>
        <taxon>Eubacteriales</taxon>
        <taxon>Oscillospiraceae</taxon>
        <taxon>Oscillospiraceae incertae sedis</taxon>
    </lineage>
</organism>
<dbReference type="EMBL" id="ABCB02000020">
    <property type="protein sequence ID" value="EDO60015.1"/>
    <property type="molecule type" value="Genomic_DNA"/>
</dbReference>
<evidence type="ECO:0000313" key="1">
    <source>
        <dbReference type="EMBL" id="EDO60015.1"/>
    </source>
</evidence>
<comment type="caution">
    <text evidence="1">The sequence shown here is derived from an EMBL/GenBank/DDBJ whole genome shotgun (WGS) entry which is preliminary data.</text>
</comment>
<proteinExistence type="predicted"/>